<dbReference type="PANTHER" id="PTHR43019">
    <property type="entry name" value="SERINE ENDOPROTEASE DEGS"/>
    <property type="match status" value="1"/>
</dbReference>
<evidence type="ECO:0000259" key="1">
    <source>
        <dbReference type="Pfam" id="PF20028"/>
    </source>
</evidence>
<dbReference type="InterPro" id="IPR045450">
    <property type="entry name" value="VMAP_C"/>
</dbReference>
<comment type="caution">
    <text evidence="2">The sequence shown here is derived from an EMBL/GenBank/DDBJ whole genome shotgun (WGS) entry which is preliminary data.</text>
</comment>
<dbReference type="RefSeq" id="WP_355723515.1">
    <property type="nucleotide sequence ID" value="NZ_JBEXNP010000014.1"/>
</dbReference>
<protein>
    <submittedName>
        <fullName evidence="2">Trypsin-like peptidase domain-containing protein</fullName>
    </submittedName>
</protein>
<dbReference type="Gene3D" id="2.40.10.120">
    <property type="match status" value="1"/>
</dbReference>
<evidence type="ECO:0000313" key="2">
    <source>
        <dbReference type="EMBL" id="MFF3338710.1"/>
    </source>
</evidence>
<organism evidence="2 3">
    <name type="scientific">Streptomyces flavidovirens</name>
    <dbReference type="NCBI Taxonomy" id="67298"/>
    <lineage>
        <taxon>Bacteria</taxon>
        <taxon>Bacillati</taxon>
        <taxon>Actinomycetota</taxon>
        <taxon>Actinomycetes</taxon>
        <taxon>Kitasatosporales</taxon>
        <taxon>Streptomycetaceae</taxon>
        <taxon>Streptomyces</taxon>
    </lineage>
</organism>
<proteinExistence type="predicted"/>
<feature type="domain" description="vWA-MoxR associated protein C-terminal" evidence="1">
    <location>
        <begin position="419"/>
        <end position="676"/>
    </location>
</feature>
<gene>
    <name evidence="2" type="ORF">ACFYWW_08225</name>
</gene>
<evidence type="ECO:0000313" key="3">
    <source>
        <dbReference type="Proteomes" id="UP001601976"/>
    </source>
</evidence>
<dbReference type="Pfam" id="PF20028">
    <property type="entry name" value="VMAP-C"/>
    <property type="match status" value="1"/>
</dbReference>
<dbReference type="Proteomes" id="UP001601976">
    <property type="component" value="Unassembled WGS sequence"/>
</dbReference>
<dbReference type="EMBL" id="JBIAPK010000002">
    <property type="protein sequence ID" value="MFF3338710.1"/>
    <property type="molecule type" value="Genomic_DNA"/>
</dbReference>
<reference evidence="2 3" key="1">
    <citation type="submission" date="2024-10" db="EMBL/GenBank/DDBJ databases">
        <title>The Natural Products Discovery Center: Release of the First 8490 Sequenced Strains for Exploring Actinobacteria Biosynthetic Diversity.</title>
        <authorList>
            <person name="Kalkreuter E."/>
            <person name="Kautsar S.A."/>
            <person name="Yang D."/>
            <person name="Bader C.D."/>
            <person name="Teijaro C.N."/>
            <person name="Fluegel L."/>
            <person name="Davis C.M."/>
            <person name="Simpson J.R."/>
            <person name="Lauterbach L."/>
            <person name="Steele A.D."/>
            <person name="Gui C."/>
            <person name="Meng S."/>
            <person name="Li G."/>
            <person name="Viehrig K."/>
            <person name="Ye F."/>
            <person name="Su P."/>
            <person name="Kiefer A.F."/>
            <person name="Nichols A."/>
            <person name="Cepeda A.J."/>
            <person name="Yan W."/>
            <person name="Fan B."/>
            <person name="Jiang Y."/>
            <person name="Adhikari A."/>
            <person name="Zheng C.-J."/>
            <person name="Schuster L."/>
            <person name="Cowan T.M."/>
            <person name="Smanski M.J."/>
            <person name="Chevrette M.G."/>
            <person name="De Carvalho L.P.S."/>
            <person name="Shen B."/>
        </authorList>
    </citation>
    <scope>NUCLEOTIDE SEQUENCE [LARGE SCALE GENOMIC DNA]</scope>
    <source>
        <strain evidence="2 3">NPDC003029</strain>
    </source>
</reference>
<dbReference type="InterPro" id="IPR009003">
    <property type="entry name" value="Peptidase_S1_PA"/>
</dbReference>
<accession>A0ABW6RB31</accession>
<keyword evidence="3" id="KW-1185">Reference proteome</keyword>
<dbReference type="SUPFAM" id="SSF50494">
    <property type="entry name" value="Trypsin-like serine proteases"/>
    <property type="match status" value="1"/>
</dbReference>
<dbReference type="Pfam" id="PF13365">
    <property type="entry name" value="Trypsin_2"/>
    <property type="match status" value="1"/>
</dbReference>
<name>A0ABW6RB31_9ACTN</name>
<sequence>MAEHERAVNVFDEIVRPSLVRIAAPGGGYDPHGAHYWGSGFFIAPGWVLTCAHVVGKGEAAVWRGERALGITWQGGETTGEVVLAKPRPADPEEPPYRWEFPDIALVHVPDALDAACVWLSERPLAIPADVSLHGWSRETGDLGIRHGVGTAHATDGKALLLRGSLPVEGCSGGPVVDLKHGAVIGMNKGRGEHEGAAVPITALRELHDLRGGEIIHTVLREHDRHHLRRFRSTAAAGGGWTRAQADLRKGAPGFLPAARAHLFGRLAELPPPAGPGEVMALVDEVKRRVLHSEYQSPVEHDPRTWRDGAGLLHDLPRHETGRDRDVESVLLYAAKVVRHLAGRGGAERPDAAALTALAEWIPTQAESAHLAIREEIAEVLDLGEVPAPVAGFESARERPAGHARADVLVEVDPVHYGDRYPWRVKLLFDGRGVEPVCGDDRGVPRRHLRETLREPLARALRLGDAGEHLASVEALLPRELFDEPLDTWRLAPDDADGDDFDEHSMALGERRIVVIRDRKRLDRPASPEWRRRWKAAVRGPLAVVPLRGEVPASGHGPGSRRETRRAAYARLSDAEDGTVPVYCGPVGSGDGLDAMAAALAAGHPLALWRRCGQEHSDCMEFHVRAQELLGRADGADGLHRHIRALRIISMDPDATPDTVAEAAWAGSVAVLFDPPDRPPYDGVPLQVPPRIDGNGT</sequence>
<dbReference type="PANTHER" id="PTHR43019:SF23">
    <property type="entry name" value="PROTEASE DO-LIKE 5, CHLOROPLASTIC"/>
    <property type="match status" value="1"/>
</dbReference>